<keyword evidence="3" id="KW-1185">Reference proteome</keyword>
<accession>A0A9D5BW09</accession>
<dbReference type="Gene3D" id="3.80.10.10">
    <property type="entry name" value="Ribonuclease Inhibitor"/>
    <property type="match status" value="1"/>
</dbReference>
<dbReference type="Pfam" id="PF12937">
    <property type="entry name" value="F-box-like"/>
    <property type="match status" value="1"/>
</dbReference>
<dbReference type="SMART" id="SM00367">
    <property type="entry name" value="LRR_CC"/>
    <property type="match status" value="3"/>
</dbReference>
<evidence type="ECO:0000313" key="3">
    <source>
        <dbReference type="Proteomes" id="UP001085076"/>
    </source>
</evidence>
<dbReference type="PROSITE" id="PS50181">
    <property type="entry name" value="FBOX"/>
    <property type="match status" value="1"/>
</dbReference>
<dbReference type="SUPFAM" id="SSF52047">
    <property type="entry name" value="RNI-like"/>
    <property type="match status" value="1"/>
</dbReference>
<dbReference type="InterPro" id="IPR001810">
    <property type="entry name" value="F-box_dom"/>
</dbReference>
<organism evidence="2 3">
    <name type="scientific">Dioscorea zingiberensis</name>
    <dbReference type="NCBI Taxonomy" id="325984"/>
    <lineage>
        <taxon>Eukaryota</taxon>
        <taxon>Viridiplantae</taxon>
        <taxon>Streptophyta</taxon>
        <taxon>Embryophyta</taxon>
        <taxon>Tracheophyta</taxon>
        <taxon>Spermatophyta</taxon>
        <taxon>Magnoliopsida</taxon>
        <taxon>Liliopsida</taxon>
        <taxon>Dioscoreales</taxon>
        <taxon>Dioscoreaceae</taxon>
        <taxon>Dioscorea</taxon>
    </lineage>
</organism>
<gene>
    <name evidence="2" type="ORF">J5N97_001110</name>
</gene>
<feature type="domain" description="F-box" evidence="1">
    <location>
        <begin position="39"/>
        <end position="85"/>
    </location>
</feature>
<evidence type="ECO:0000313" key="2">
    <source>
        <dbReference type="EMBL" id="KAJ0961613.1"/>
    </source>
</evidence>
<dbReference type="EMBL" id="JAGGNH010000014">
    <property type="protein sequence ID" value="KAJ0961613.1"/>
    <property type="molecule type" value="Genomic_DNA"/>
</dbReference>
<evidence type="ECO:0000259" key="1">
    <source>
        <dbReference type="PROSITE" id="PS50181"/>
    </source>
</evidence>
<sequence length="352" mass="38096">MSRRVRRRTNLSDGDDKCPIILPSVSASPEDDAPVTSSSVHWTSLPDDTVVQLFSCLSYPDRASLSSTCRSWHHLSASPCLWTSLDLRAHRCGPETAVALANRCVALRRLRFRGADSAASVIHLHARDLREISGDGCRDITDATLSVLAARHEALESLQIGPDPCERITSDAVRHVALCCSGLRRLRLSGVREIDGNAVNALARHCTGLEEIAFIDCGAIDETALGNVTSIRFLSLAGTRSLKWSSAAVSWSKLPNLVGLDVSRTDASPGAVSRLLSSSKSLKALCALNCAALEEEWNHNASAFSNKKDKLLVALFTDVFKGIASIFADITASNERAVFREWRLDDQGQGFG</sequence>
<dbReference type="PANTHER" id="PTHR46976">
    <property type="entry name" value="PROTEIN ARABIDILLO 1"/>
    <property type="match status" value="1"/>
</dbReference>
<dbReference type="OrthoDB" id="7537227at2759"/>
<comment type="caution">
    <text evidence="2">The sequence shown here is derived from an EMBL/GenBank/DDBJ whole genome shotgun (WGS) entry which is preliminary data.</text>
</comment>
<reference evidence="2 3" key="1">
    <citation type="journal article" date="2022" name="Hortic Res">
        <title>The genome of Dioscorea zingiberensis sheds light on the biosynthesis, origin and evolution of the medicinally important diosgenin saponins.</title>
        <authorList>
            <person name="Li Y."/>
            <person name="Tan C."/>
            <person name="Li Z."/>
            <person name="Guo J."/>
            <person name="Li S."/>
            <person name="Chen X."/>
            <person name="Wang C."/>
            <person name="Dai X."/>
            <person name="Yang H."/>
            <person name="Song W."/>
            <person name="Hou L."/>
            <person name="Xu J."/>
            <person name="Tong Z."/>
            <person name="Xu A."/>
            <person name="Yuan X."/>
            <person name="Wang W."/>
            <person name="Yang Q."/>
            <person name="Chen L."/>
            <person name="Sun Z."/>
            <person name="Wang K."/>
            <person name="Pan B."/>
            <person name="Chen J."/>
            <person name="Bao Y."/>
            <person name="Liu F."/>
            <person name="Qi X."/>
            <person name="Gang D.R."/>
            <person name="Wen J."/>
            <person name="Li J."/>
        </authorList>
    </citation>
    <scope>NUCLEOTIDE SEQUENCE [LARGE SCALE GENOMIC DNA]</scope>
    <source>
        <strain evidence="2">Dzin_1.0</strain>
    </source>
</reference>
<dbReference type="PANTHER" id="PTHR46976:SF1">
    <property type="entry name" value="PROTEIN ARABIDILLO 1"/>
    <property type="match status" value="1"/>
</dbReference>
<dbReference type="AlphaFoldDB" id="A0A9D5BW09"/>
<proteinExistence type="predicted"/>
<dbReference type="SMART" id="SM00256">
    <property type="entry name" value="FBOX"/>
    <property type="match status" value="1"/>
</dbReference>
<name>A0A9D5BW09_9LILI</name>
<dbReference type="InterPro" id="IPR032675">
    <property type="entry name" value="LRR_dom_sf"/>
</dbReference>
<dbReference type="Proteomes" id="UP001085076">
    <property type="component" value="Unassembled WGS sequence"/>
</dbReference>
<dbReference type="InterPro" id="IPR006553">
    <property type="entry name" value="Leu-rich_rpt_Cys-con_subtyp"/>
</dbReference>
<protein>
    <recommendedName>
        <fullName evidence="1">F-box domain-containing protein</fullName>
    </recommendedName>
</protein>